<organism evidence="3 4">
    <name type="scientific">Gallibacterium genomosp. 3</name>
    <dbReference type="NCBI Taxonomy" id="505345"/>
    <lineage>
        <taxon>Bacteria</taxon>
        <taxon>Pseudomonadati</taxon>
        <taxon>Pseudomonadota</taxon>
        <taxon>Gammaproteobacteria</taxon>
        <taxon>Pasteurellales</taxon>
        <taxon>Pasteurellaceae</taxon>
        <taxon>Gallibacterium</taxon>
    </lineage>
</organism>
<dbReference type="EMBL" id="JTJM01000010">
    <property type="protein sequence ID" value="OBW93259.1"/>
    <property type="molecule type" value="Genomic_DNA"/>
</dbReference>
<feature type="domain" description="Fumarylacetoacetase-like C-terminal" evidence="2">
    <location>
        <begin position="28"/>
        <end position="226"/>
    </location>
</feature>
<keyword evidence="1" id="KW-0479">Metal-binding</keyword>
<dbReference type="PATRIC" id="fig|505345.7.peg.532"/>
<protein>
    <submittedName>
        <fullName evidence="3">Fumarylacetoacetase</fullName>
    </submittedName>
</protein>
<dbReference type="OrthoDB" id="9805307at2"/>
<evidence type="ECO:0000256" key="1">
    <source>
        <dbReference type="ARBA" id="ARBA00022723"/>
    </source>
</evidence>
<dbReference type="PANTHER" id="PTHR11820:SF90">
    <property type="entry name" value="FLUTATHIONE S-TRANSFERASE"/>
    <property type="match status" value="1"/>
</dbReference>
<accession>A0A1A7NW80</accession>
<dbReference type="Pfam" id="PF01557">
    <property type="entry name" value="FAA_hydrolase"/>
    <property type="match status" value="1"/>
</dbReference>
<evidence type="ECO:0000259" key="2">
    <source>
        <dbReference type="Pfam" id="PF01557"/>
    </source>
</evidence>
<keyword evidence="4" id="KW-1185">Reference proteome</keyword>
<dbReference type="InterPro" id="IPR011234">
    <property type="entry name" value="Fumarylacetoacetase-like_C"/>
</dbReference>
<dbReference type="GO" id="GO:0046872">
    <property type="term" value="F:metal ion binding"/>
    <property type="evidence" value="ECO:0007669"/>
    <property type="project" value="UniProtKB-KW"/>
</dbReference>
<evidence type="ECO:0000313" key="3">
    <source>
        <dbReference type="EMBL" id="OBW93259.1"/>
    </source>
</evidence>
<dbReference type="InterPro" id="IPR036663">
    <property type="entry name" value="Fumarylacetoacetase_C_sf"/>
</dbReference>
<gene>
    <name evidence="3" type="ORF">QV01_02645</name>
</gene>
<dbReference type="PANTHER" id="PTHR11820">
    <property type="entry name" value="ACYLPYRUVASE"/>
    <property type="match status" value="1"/>
</dbReference>
<evidence type="ECO:0000313" key="4">
    <source>
        <dbReference type="Proteomes" id="UP000243558"/>
    </source>
</evidence>
<comment type="caution">
    <text evidence="3">The sequence shown here is derived from an EMBL/GenBank/DDBJ whole genome shotgun (WGS) entry which is preliminary data.</text>
</comment>
<name>A0A1A7NW80_9PAST</name>
<reference evidence="3 4" key="1">
    <citation type="submission" date="2014-11" db="EMBL/GenBank/DDBJ databases">
        <title>Pan-genome of Gallibacterium spp.</title>
        <authorList>
            <person name="Kudirkiene E."/>
            <person name="Bojesen A.M."/>
        </authorList>
    </citation>
    <scope>NUCLEOTIDE SEQUENCE [LARGE SCALE GENOMIC DNA]</scope>
    <source>
        <strain evidence="3 4">F151</strain>
    </source>
</reference>
<sequence>MTNTVFPIKKPVLADILGTEDKFPINRIFCVGRNYLAHATEMGVAVDKSTEEPFYFLKDASSYVATGSTIKYPPKTQNYHHEMEFVVAIGKNGFNVEEKDADSLIFGYACGLDMTRRDLQMKARETGRPWDFGKNFEESAVLSPIVPVSQSGIINDGEIELKVNGKTVQKSQLSLLIWNVREIIAHLSQFYHLQPGDLIYTGTPEGVGPVKSGDKLEGRIDGLGEIYLNIE</sequence>
<dbReference type="GO" id="GO:0018773">
    <property type="term" value="F:acetylpyruvate hydrolase activity"/>
    <property type="evidence" value="ECO:0007669"/>
    <property type="project" value="TreeGrafter"/>
</dbReference>
<dbReference type="AlphaFoldDB" id="A0A1A7NW80"/>
<dbReference type="RefSeq" id="WP_065238847.1">
    <property type="nucleotide sequence ID" value="NZ_JTJM01000010.1"/>
</dbReference>
<dbReference type="Proteomes" id="UP000243558">
    <property type="component" value="Unassembled WGS sequence"/>
</dbReference>
<dbReference type="Gene3D" id="3.90.850.10">
    <property type="entry name" value="Fumarylacetoacetase-like, C-terminal domain"/>
    <property type="match status" value="1"/>
</dbReference>
<dbReference type="SUPFAM" id="SSF56529">
    <property type="entry name" value="FAH"/>
    <property type="match status" value="1"/>
</dbReference>
<proteinExistence type="predicted"/>